<name>T1ELE3_HELRO</name>
<dbReference type="InParanoid" id="T1ELE3"/>
<dbReference type="PANTHER" id="PTHR10494:SF6">
    <property type="entry name" value="NOGGIN"/>
    <property type="match status" value="1"/>
</dbReference>
<dbReference type="InterPro" id="IPR008717">
    <property type="entry name" value="Noggin"/>
</dbReference>
<dbReference type="OrthoDB" id="5950649at2759"/>
<dbReference type="Pfam" id="PF05806">
    <property type="entry name" value="Noggin"/>
    <property type="match status" value="1"/>
</dbReference>
<dbReference type="GO" id="GO:0005615">
    <property type="term" value="C:extracellular space"/>
    <property type="evidence" value="ECO:0000318"/>
    <property type="project" value="GO_Central"/>
</dbReference>
<dbReference type="GO" id="GO:0045596">
    <property type="term" value="P:negative regulation of cell differentiation"/>
    <property type="evidence" value="ECO:0007669"/>
    <property type="project" value="InterPro"/>
</dbReference>
<accession>T1ELE3</accession>
<evidence type="ECO:0008006" key="10">
    <source>
        <dbReference type="Google" id="ProtNLM"/>
    </source>
</evidence>
<dbReference type="Proteomes" id="UP000015101">
    <property type="component" value="Unassembled WGS sequence"/>
</dbReference>
<dbReference type="GO" id="GO:0001649">
    <property type="term" value="P:osteoblast differentiation"/>
    <property type="evidence" value="ECO:0000318"/>
    <property type="project" value="GO_Central"/>
</dbReference>
<dbReference type="KEGG" id="hro:HELRODRAFT_154266"/>
<dbReference type="GO" id="GO:0030514">
    <property type="term" value="P:negative regulation of BMP signaling pathway"/>
    <property type="evidence" value="ECO:0000318"/>
    <property type="project" value="GO_Central"/>
</dbReference>
<feature type="signal peptide" evidence="6">
    <location>
        <begin position="1"/>
        <end position="28"/>
    </location>
</feature>
<reference evidence="9" key="1">
    <citation type="submission" date="2012-12" db="EMBL/GenBank/DDBJ databases">
        <authorList>
            <person name="Hellsten U."/>
            <person name="Grimwood J."/>
            <person name="Chapman J.A."/>
            <person name="Shapiro H."/>
            <person name="Aerts A."/>
            <person name="Otillar R.P."/>
            <person name="Terry A.Y."/>
            <person name="Boore J.L."/>
            <person name="Simakov O."/>
            <person name="Marletaz F."/>
            <person name="Cho S.-J."/>
            <person name="Edsinger-Gonzales E."/>
            <person name="Havlak P."/>
            <person name="Kuo D.-H."/>
            <person name="Larsson T."/>
            <person name="Lv J."/>
            <person name="Arendt D."/>
            <person name="Savage R."/>
            <person name="Osoegawa K."/>
            <person name="de Jong P."/>
            <person name="Lindberg D.R."/>
            <person name="Seaver E.C."/>
            <person name="Weisblat D.A."/>
            <person name="Putnam N.H."/>
            <person name="Grigoriev I.V."/>
            <person name="Rokhsar D.S."/>
        </authorList>
    </citation>
    <scope>NUCLEOTIDE SEQUENCE</scope>
</reference>
<keyword evidence="9" id="KW-1185">Reference proteome</keyword>
<dbReference type="eggNOG" id="ENOG502RY1U">
    <property type="taxonomic scope" value="Eukaryota"/>
</dbReference>
<organism evidence="8 9">
    <name type="scientific">Helobdella robusta</name>
    <name type="common">Californian leech</name>
    <dbReference type="NCBI Taxonomy" id="6412"/>
    <lineage>
        <taxon>Eukaryota</taxon>
        <taxon>Metazoa</taxon>
        <taxon>Spiralia</taxon>
        <taxon>Lophotrochozoa</taxon>
        <taxon>Annelida</taxon>
        <taxon>Clitellata</taxon>
        <taxon>Hirudinea</taxon>
        <taxon>Rhynchobdellida</taxon>
        <taxon>Glossiphoniidae</taxon>
        <taxon>Helobdella</taxon>
    </lineage>
</organism>
<dbReference type="InterPro" id="IPR029034">
    <property type="entry name" value="Cystine-knot_cytokine"/>
</dbReference>
<comment type="subcellular location">
    <subcellularLocation>
        <location evidence="1">Secreted</location>
    </subcellularLocation>
</comment>
<reference evidence="8" key="3">
    <citation type="submission" date="2015-06" db="UniProtKB">
        <authorList>
            <consortium name="EnsemblMetazoa"/>
        </authorList>
    </citation>
    <scope>IDENTIFICATION</scope>
</reference>
<dbReference type="EMBL" id="AMQM01001689">
    <property type="status" value="NOT_ANNOTATED_CDS"/>
    <property type="molecule type" value="Genomic_DNA"/>
</dbReference>
<dbReference type="SUPFAM" id="SSF57501">
    <property type="entry name" value="Cystine-knot cytokines"/>
    <property type="match status" value="1"/>
</dbReference>
<feature type="chain" id="PRO_5010979875" description="Noggin" evidence="6">
    <location>
        <begin position="29"/>
        <end position="274"/>
    </location>
</feature>
<keyword evidence="5 6" id="KW-0732">Signal</keyword>
<keyword evidence="4" id="KW-0964">Secreted</keyword>
<evidence type="ECO:0000256" key="5">
    <source>
        <dbReference type="ARBA" id="ARBA00022729"/>
    </source>
</evidence>
<dbReference type="Gene3D" id="2.10.90.10">
    <property type="entry name" value="Cystine-knot cytokines"/>
    <property type="match status" value="1"/>
</dbReference>
<evidence type="ECO:0000256" key="2">
    <source>
        <dbReference type="ARBA" id="ARBA00007480"/>
    </source>
</evidence>
<comment type="similarity">
    <text evidence="2">Belongs to the noggin family.</text>
</comment>
<dbReference type="RefSeq" id="XP_009027678.1">
    <property type="nucleotide sequence ID" value="XM_009029430.1"/>
</dbReference>
<dbReference type="GO" id="GO:0009953">
    <property type="term" value="P:dorsal/ventral pattern formation"/>
    <property type="evidence" value="ECO:0000318"/>
    <property type="project" value="GO_Central"/>
</dbReference>
<dbReference type="AlphaFoldDB" id="T1ELE3"/>
<sequence length="274" mass="32238">MSSAVSRGCLAVVHTSLLLYLIIHLQTAFTKFHDEPRGTKRGNNGGNRVSHFYNFPPPKVLPVNVMKEKLGKDLNLEFSSWEQRRNSTLSPRRAPPRNSEIHQEIQRYMNNLDFTYEDERGNIQNMRAEVRKVLERWLLTQHESSCRVRQTWYDMGPMFWPRYIKQGECEDDDGSANNVPTCSWPPGMHCVAAKSHIIRLLNWNCRRQDDVKHLASWKRHKRSSTGDVQKLDKSNHRQVKFRKFKRSQSSQQSQMKCKWKKIPYPITKECFCSC</sequence>
<dbReference type="Gene3D" id="1.10.287.520">
    <property type="entry name" value="Helix hairpin bin"/>
    <property type="match status" value="1"/>
</dbReference>
<dbReference type="OMA" id="YIWHELE"/>
<dbReference type="STRING" id="6412.T1ELE3"/>
<evidence type="ECO:0000313" key="8">
    <source>
        <dbReference type="EnsemblMetazoa" id="HelroP154266"/>
    </source>
</evidence>
<evidence type="ECO:0000313" key="7">
    <source>
        <dbReference type="EMBL" id="ESN94637.1"/>
    </source>
</evidence>
<dbReference type="EMBL" id="KB097571">
    <property type="protein sequence ID" value="ESN94637.1"/>
    <property type="molecule type" value="Genomic_DNA"/>
</dbReference>
<keyword evidence="3" id="KW-0217">Developmental protein</keyword>
<reference evidence="7 9" key="2">
    <citation type="journal article" date="2013" name="Nature">
        <title>Insights into bilaterian evolution from three spiralian genomes.</title>
        <authorList>
            <person name="Simakov O."/>
            <person name="Marletaz F."/>
            <person name="Cho S.J."/>
            <person name="Edsinger-Gonzales E."/>
            <person name="Havlak P."/>
            <person name="Hellsten U."/>
            <person name="Kuo D.H."/>
            <person name="Larsson T."/>
            <person name="Lv J."/>
            <person name="Arendt D."/>
            <person name="Savage R."/>
            <person name="Osoegawa K."/>
            <person name="de Jong P."/>
            <person name="Grimwood J."/>
            <person name="Chapman J.A."/>
            <person name="Shapiro H."/>
            <person name="Aerts A."/>
            <person name="Otillar R.P."/>
            <person name="Terry A.Y."/>
            <person name="Boore J.L."/>
            <person name="Grigoriev I.V."/>
            <person name="Lindberg D.R."/>
            <person name="Seaver E.C."/>
            <person name="Weisblat D.A."/>
            <person name="Putnam N.H."/>
            <person name="Rokhsar D.S."/>
        </authorList>
    </citation>
    <scope>NUCLEOTIDE SEQUENCE</scope>
</reference>
<evidence type="ECO:0000256" key="4">
    <source>
        <dbReference type="ARBA" id="ARBA00022525"/>
    </source>
</evidence>
<dbReference type="FunFam" id="1.10.287.520:FF:000002">
    <property type="entry name" value="Noggin"/>
    <property type="match status" value="1"/>
</dbReference>
<evidence type="ECO:0000256" key="3">
    <source>
        <dbReference type="ARBA" id="ARBA00022473"/>
    </source>
</evidence>
<dbReference type="PANTHER" id="PTHR10494">
    <property type="entry name" value="BONE MORPHOGENETIC PROTEIN INHIBITOR, NOGGIN"/>
    <property type="match status" value="1"/>
</dbReference>
<dbReference type="HOGENOM" id="CLU_1016643_0_0_1"/>
<dbReference type="GeneID" id="20197393"/>
<protein>
    <recommendedName>
        <fullName evidence="10">Noggin</fullName>
    </recommendedName>
</protein>
<evidence type="ECO:0000256" key="6">
    <source>
        <dbReference type="SAM" id="SignalP"/>
    </source>
</evidence>
<evidence type="ECO:0000256" key="1">
    <source>
        <dbReference type="ARBA" id="ARBA00004613"/>
    </source>
</evidence>
<dbReference type="EnsemblMetazoa" id="HelroT154266">
    <property type="protein sequence ID" value="HelroP154266"/>
    <property type="gene ID" value="HelroG154266"/>
</dbReference>
<evidence type="ECO:0000313" key="9">
    <source>
        <dbReference type="Proteomes" id="UP000015101"/>
    </source>
</evidence>
<gene>
    <name evidence="8" type="primary">20197393</name>
    <name evidence="7" type="ORF">HELRODRAFT_154266</name>
</gene>
<proteinExistence type="inferred from homology"/>
<dbReference type="CTD" id="20197393"/>